<evidence type="ECO:0000313" key="5">
    <source>
        <dbReference type="Proteomes" id="UP000579812"/>
    </source>
</evidence>
<dbReference type="PANTHER" id="PTHR13633">
    <property type="entry name" value="MITOCHONDRIAL TRANSCRIPTION RESCUE FACTOR 1"/>
    <property type="match status" value="1"/>
</dbReference>
<evidence type="ECO:0000256" key="1">
    <source>
        <dbReference type="PROSITE-ProRule" id="PRU00182"/>
    </source>
</evidence>
<evidence type="ECO:0000256" key="2">
    <source>
        <dbReference type="SAM" id="MobiDB-lite"/>
    </source>
</evidence>
<feature type="compositionally biased region" description="Acidic residues" evidence="2">
    <location>
        <begin position="170"/>
        <end position="193"/>
    </location>
</feature>
<feature type="region of interest" description="Disordered" evidence="2">
    <location>
        <begin position="156"/>
        <end position="202"/>
    </location>
</feature>
<feature type="compositionally biased region" description="Basic residues" evidence="2">
    <location>
        <begin position="156"/>
        <end position="165"/>
    </location>
</feature>
<dbReference type="AlphaFoldDB" id="A0A7J6CFM1"/>
<dbReference type="Proteomes" id="UP000579812">
    <property type="component" value="Unassembled WGS sequence"/>
</dbReference>
<evidence type="ECO:0000313" key="4">
    <source>
        <dbReference type="EMBL" id="KAF4105921.1"/>
    </source>
</evidence>
<proteinExistence type="predicted"/>
<name>A0A7J6CFM1_9TELE</name>
<evidence type="ECO:0000259" key="3">
    <source>
        <dbReference type="Pfam" id="PF25818"/>
    </source>
</evidence>
<dbReference type="InterPro" id="IPR057896">
    <property type="entry name" value="MTRES1_C"/>
</dbReference>
<dbReference type="GO" id="GO:1903108">
    <property type="term" value="P:regulation of mitochondrial transcription"/>
    <property type="evidence" value="ECO:0007669"/>
    <property type="project" value="TreeGrafter"/>
</dbReference>
<gene>
    <name evidence="4" type="ORF">G5714_013583</name>
</gene>
<dbReference type="PANTHER" id="PTHR13633:SF3">
    <property type="entry name" value="MITOCHONDRIAL TRANSCRIPTION RESCUE FACTOR 1"/>
    <property type="match status" value="1"/>
</dbReference>
<keyword evidence="1" id="KW-0694">RNA-binding</keyword>
<dbReference type="Pfam" id="PF25818">
    <property type="entry name" value="MTRES1_C"/>
    <property type="match status" value="1"/>
</dbReference>
<feature type="domain" description="Mitochondrial transcription rescue factor 1 C-terminal" evidence="3">
    <location>
        <begin position="202"/>
        <end position="313"/>
    </location>
</feature>
<dbReference type="GO" id="GO:0005739">
    <property type="term" value="C:mitochondrion"/>
    <property type="evidence" value="ECO:0007669"/>
    <property type="project" value="TreeGrafter"/>
</dbReference>
<comment type="caution">
    <text evidence="4">The sequence shown here is derived from an EMBL/GenBank/DDBJ whole genome shotgun (WGS) entry which is preliminary data.</text>
</comment>
<keyword evidence="5" id="KW-1185">Reference proteome</keyword>
<dbReference type="EMBL" id="JAAMOB010000013">
    <property type="protein sequence ID" value="KAF4105921.1"/>
    <property type="molecule type" value="Genomic_DNA"/>
</dbReference>
<reference evidence="4 5" key="1">
    <citation type="submission" date="2020-04" db="EMBL/GenBank/DDBJ databases">
        <title>Chromosome-level genome assembly of a cyprinid fish Onychostoma macrolepis by integration of Nanopore Sequencing, Bionano and Hi-C technology.</title>
        <authorList>
            <person name="Wang D."/>
        </authorList>
    </citation>
    <scope>NUCLEOTIDE SEQUENCE [LARGE SCALE GENOMIC DNA]</scope>
    <source>
        <strain evidence="4">SWU-2019</strain>
        <tissue evidence="4">Muscle</tissue>
    </source>
</reference>
<dbReference type="GO" id="GO:0003723">
    <property type="term" value="F:RNA binding"/>
    <property type="evidence" value="ECO:0007669"/>
    <property type="project" value="UniProtKB-KW"/>
</dbReference>
<sequence>MDAGISVLVFIPTHCESFDRRRRSHDVLKPLAPRRPTRATNPEKQGAVKLHYYCCWFVFTVLVGQLGIRESRGDRSTQCHSMQSLSVQALALRQLGRLNSLQLLTPCHASGLSMWCPRTLHARQLWGSATPQTHRTAMWPKSWDTRQSWLLHQTRLKSTRKKGKQKAMQQEEEEEEEEQEDAEASDYEDELPDDPGLPKDYKDHEKTVQSLRFDLVLKTGLNIARKTQSENGLMTGVEDAFYNLKLRLNGQKLTKKSKMVKVGDTLDLILNEDKETDTVLLKRVILKKVVGETKDAEKQRVILRTWKHLQLPRQDVYKQ</sequence>
<protein>
    <recommendedName>
        <fullName evidence="3">Mitochondrial transcription rescue factor 1 C-terminal domain-containing protein</fullName>
    </recommendedName>
</protein>
<accession>A0A7J6CFM1</accession>
<dbReference type="PROSITE" id="PS50889">
    <property type="entry name" value="S4"/>
    <property type="match status" value="1"/>
</dbReference>
<organism evidence="4 5">
    <name type="scientific">Onychostoma macrolepis</name>
    <dbReference type="NCBI Taxonomy" id="369639"/>
    <lineage>
        <taxon>Eukaryota</taxon>
        <taxon>Metazoa</taxon>
        <taxon>Chordata</taxon>
        <taxon>Craniata</taxon>
        <taxon>Vertebrata</taxon>
        <taxon>Euteleostomi</taxon>
        <taxon>Actinopterygii</taxon>
        <taxon>Neopterygii</taxon>
        <taxon>Teleostei</taxon>
        <taxon>Ostariophysi</taxon>
        <taxon>Cypriniformes</taxon>
        <taxon>Cyprinidae</taxon>
        <taxon>Acrossocheilinae</taxon>
        <taxon>Onychostoma</taxon>
    </lineage>
</organism>